<dbReference type="EMBL" id="VFML01000002">
    <property type="protein sequence ID" value="TQI94618.1"/>
    <property type="molecule type" value="Genomic_DNA"/>
</dbReference>
<dbReference type="AlphaFoldDB" id="A0A542CUW4"/>
<evidence type="ECO:0000256" key="3">
    <source>
        <dbReference type="ARBA" id="ARBA00022989"/>
    </source>
</evidence>
<keyword evidence="3 5" id="KW-1133">Transmembrane helix</keyword>
<evidence type="ECO:0000256" key="2">
    <source>
        <dbReference type="ARBA" id="ARBA00022692"/>
    </source>
</evidence>
<dbReference type="Proteomes" id="UP000320876">
    <property type="component" value="Unassembled WGS sequence"/>
</dbReference>
<gene>
    <name evidence="6" type="ORF">FB471_6787</name>
</gene>
<evidence type="ECO:0000313" key="6">
    <source>
        <dbReference type="EMBL" id="TQI94618.1"/>
    </source>
</evidence>
<dbReference type="SUPFAM" id="SSF81324">
    <property type="entry name" value="Voltage-gated potassium channels"/>
    <property type="match status" value="1"/>
</dbReference>
<protein>
    <recommendedName>
        <fullName evidence="8">Voltage-gated potassium channel</fullName>
    </recommendedName>
</protein>
<comment type="subcellular location">
    <subcellularLocation>
        <location evidence="1">Membrane</location>
        <topology evidence="1">Multi-pass membrane protein</topology>
    </subcellularLocation>
</comment>
<evidence type="ECO:0000256" key="5">
    <source>
        <dbReference type="SAM" id="Phobius"/>
    </source>
</evidence>
<feature type="transmembrane region" description="Helical" evidence="5">
    <location>
        <begin position="81"/>
        <end position="100"/>
    </location>
</feature>
<keyword evidence="2 5" id="KW-0812">Transmembrane</keyword>
<proteinExistence type="predicted"/>
<sequence length="233" mass="25271">MRAKAHPSRCLFPSAQVGAPPVPGYELDWVVMSSSQDPARDDRAGEMEERLAIPVLIAALVSVPAVFLTTTEGAAAVVGNVLNWASLVVLLGESLVLLWFSDDVRDWIRRHRWTLVVTAATVPAVIFVVGPVQVIRLLLSIGTLRVLRAGRILRAGRVIRDRAGLSRPFGKWLLGGVTVLAAAFVAIVLADPTSRSRRVTDWVLEHIGVAPVILAGLILAGSTVVVLYRKRRR</sequence>
<name>A0A542CUW4_AMYCI</name>
<feature type="transmembrane region" description="Helical" evidence="5">
    <location>
        <begin position="209"/>
        <end position="228"/>
    </location>
</feature>
<feature type="transmembrane region" description="Helical" evidence="5">
    <location>
        <begin position="172"/>
        <end position="189"/>
    </location>
</feature>
<reference evidence="6 7" key="1">
    <citation type="submission" date="2019-06" db="EMBL/GenBank/DDBJ databases">
        <title>Sequencing the genomes of 1000 actinobacteria strains.</title>
        <authorList>
            <person name="Klenk H.-P."/>
        </authorList>
    </citation>
    <scope>NUCLEOTIDE SEQUENCE [LARGE SCALE GENOMIC DNA]</scope>
    <source>
        <strain evidence="6 7">DSM 45679</strain>
    </source>
</reference>
<dbReference type="GO" id="GO:0016020">
    <property type="term" value="C:membrane"/>
    <property type="evidence" value="ECO:0007669"/>
    <property type="project" value="UniProtKB-SubCell"/>
</dbReference>
<dbReference type="InterPro" id="IPR027359">
    <property type="entry name" value="Volt_channel_dom_sf"/>
</dbReference>
<feature type="transmembrane region" description="Helical" evidence="5">
    <location>
        <begin position="51"/>
        <end position="69"/>
    </location>
</feature>
<keyword evidence="4 5" id="KW-0472">Membrane</keyword>
<evidence type="ECO:0000313" key="7">
    <source>
        <dbReference type="Proteomes" id="UP000320876"/>
    </source>
</evidence>
<accession>A0A542CUW4</accession>
<evidence type="ECO:0000256" key="4">
    <source>
        <dbReference type="ARBA" id="ARBA00023136"/>
    </source>
</evidence>
<organism evidence="6 7">
    <name type="scientific">Amycolatopsis cihanbeyliensis</name>
    <dbReference type="NCBI Taxonomy" id="1128664"/>
    <lineage>
        <taxon>Bacteria</taxon>
        <taxon>Bacillati</taxon>
        <taxon>Actinomycetota</taxon>
        <taxon>Actinomycetes</taxon>
        <taxon>Pseudonocardiales</taxon>
        <taxon>Pseudonocardiaceae</taxon>
        <taxon>Amycolatopsis</taxon>
    </lineage>
</organism>
<feature type="transmembrane region" description="Helical" evidence="5">
    <location>
        <begin position="112"/>
        <end position="129"/>
    </location>
</feature>
<comment type="caution">
    <text evidence="6">The sequence shown here is derived from an EMBL/GenBank/DDBJ whole genome shotgun (WGS) entry which is preliminary data.</text>
</comment>
<keyword evidence="7" id="KW-1185">Reference proteome</keyword>
<evidence type="ECO:0000256" key="1">
    <source>
        <dbReference type="ARBA" id="ARBA00004141"/>
    </source>
</evidence>
<dbReference type="Gene3D" id="1.20.120.350">
    <property type="entry name" value="Voltage-gated potassium channels. Chain C"/>
    <property type="match status" value="1"/>
</dbReference>
<evidence type="ECO:0008006" key="8">
    <source>
        <dbReference type="Google" id="ProtNLM"/>
    </source>
</evidence>